<dbReference type="PANTHER" id="PTHR19308:SF14">
    <property type="entry name" value="START DOMAIN-CONTAINING PROTEIN"/>
    <property type="match status" value="1"/>
</dbReference>
<protein>
    <recommendedName>
        <fullName evidence="1">Coenzyme Q-binding protein COQ10 START domain-containing protein</fullName>
    </recommendedName>
</protein>
<dbReference type="InterPro" id="IPR005031">
    <property type="entry name" value="COQ10_START"/>
</dbReference>
<dbReference type="AlphaFoldDB" id="A0A3B0YNV6"/>
<dbReference type="Gene3D" id="3.30.530.20">
    <property type="match status" value="1"/>
</dbReference>
<gene>
    <name evidence="2" type="ORF">MNBD_GAMMA14-1572</name>
</gene>
<evidence type="ECO:0000313" key="2">
    <source>
        <dbReference type="EMBL" id="VAW81111.1"/>
    </source>
</evidence>
<evidence type="ECO:0000259" key="1">
    <source>
        <dbReference type="Pfam" id="PF03364"/>
    </source>
</evidence>
<dbReference type="InterPro" id="IPR051213">
    <property type="entry name" value="START_lipid_transfer"/>
</dbReference>
<dbReference type="PANTHER" id="PTHR19308">
    <property type="entry name" value="PHOSPHATIDYLCHOLINE TRANSFER PROTEIN"/>
    <property type="match status" value="1"/>
</dbReference>
<sequence length="217" mass="25302">MFVEWRKMCLVLTTVLLSVGTTAASNTCDSISADANWHSIYSDEILTLYEPNNRSGPPTLSARIHWPASPESLYQIIWDYERFREHIPHVEESKVLQANEGHKWVYQRLNLPGPIQDRHYILESTNLDSRPDRRLYRVEWQLSDRFTLPTRQLVRPATFSGCWHIRPGTANGLDALYRIRLDPAGNVPRWMARAGMRHYVKQLMERLHNLLQSPAVR</sequence>
<proteinExistence type="predicted"/>
<organism evidence="2">
    <name type="scientific">hydrothermal vent metagenome</name>
    <dbReference type="NCBI Taxonomy" id="652676"/>
    <lineage>
        <taxon>unclassified sequences</taxon>
        <taxon>metagenomes</taxon>
        <taxon>ecological metagenomes</taxon>
    </lineage>
</organism>
<dbReference type="SUPFAM" id="SSF55961">
    <property type="entry name" value="Bet v1-like"/>
    <property type="match status" value="1"/>
</dbReference>
<dbReference type="Pfam" id="PF03364">
    <property type="entry name" value="Polyketide_cyc"/>
    <property type="match status" value="1"/>
</dbReference>
<reference evidence="2" key="1">
    <citation type="submission" date="2018-06" db="EMBL/GenBank/DDBJ databases">
        <authorList>
            <person name="Zhirakovskaya E."/>
        </authorList>
    </citation>
    <scope>NUCLEOTIDE SEQUENCE</scope>
</reference>
<accession>A0A3B0YNV6</accession>
<name>A0A3B0YNV6_9ZZZZ</name>
<dbReference type="InterPro" id="IPR023393">
    <property type="entry name" value="START-like_dom_sf"/>
</dbReference>
<feature type="domain" description="Coenzyme Q-binding protein COQ10 START" evidence="1">
    <location>
        <begin position="67"/>
        <end position="207"/>
    </location>
</feature>
<dbReference type="EMBL" id="UOFM01000383">
    <property type="protein sequence ID" value="VAW81111.1"/>
    <property type="molecule type" value="Genomic_DNA"/>
</dbReference>